<reference evidence="1 2" key="1">
    <citation type="submission" date="2021-05" db="EMBL/GenBank/DDBJ databases">
        <title>Phylogenetic classification of ten novel species belonging to the genus Bifidobacterium comprising B. colchicus sp. nov., B. abeli sp. nov., B. bicoloris sp. nov., B. guerezis sp. nov., B. rosaliae sp. nov., B. santillanensis sp. nov., B. argentati sp. nov., B. amazzoni sp. nov., B. pluviali sp. nov., and B. pinnaculum sp. nov.</title>
        <authorList>
            <person name="Lugli G.A."/>
            <person name="Ruiz Garcia L."/>
            <person name="Margolles A."/>
            <person name="Ventura M."/>
        </authorList>
    </citation>
    <scope>NUCLEOTIDE SEQUENCE [LARGE SCALE GENOMIC DNA]</scope>
    <source>
        <strain evidence="1 2">6T3</strain>
    </source>
</reference>
<evidence type="ECO:0000313" key="1">
    <source>
        <dbReference type="EMBL" id="MBW3083341.1"/>
    </source>
</evidence>
<dbReference type="EMBL" id="JAHBBD010000019">
    <property type="protein sequence ID" value="MBW3083341.1"/>
    <property type="molecule type" value="Genomic_DNA"/>
</dbReference>
<organism evidence="1 2">
    <name type="scientific">Bifidobacterium phasiani</name>
    <dbReference type="NCBI Taxonomy" id="2834431"/>
    <lineage>
        <taxon>Bacteria</taxon>
        <taxon>Bacillati</taxon>
        <taxon>Actinomycetota</taxon>
        <taxon>Actinomycetes</taxon>
        <taxon>Bifidobacteriales</taxon>
        <taxon>Bifidobacteriaceae</taxon>
        <taxon>Bifidobacterium</taxon>
    </lineage>
</organism>
<gene>
    <name evidence="1" type="ORF">KIH73_08185</name>
</gene>
<name>A0ABS6WC77_9BIFI</name>
<keyword evidence="2" id="KW-1185">Reference proteome</keyword>
<dbReference type="RefSeq" id="WP_219082384.1">
    <property type="nucleotide sequence ID" value="NZ_JAHBBD010000019.1"/>
</dbReference>
<evidence type="ECO:0008006" key="3">
    <source>
        <dbReference type="Google" id="ProtNLM"/>
    </source>
</evidence>
<dbReference type="Proteomes" id="UP000812844">
    <property type="component" value="Unassembled WGS sequence"/>
</dbReference>
<sequence length="65" mass="7245">MTDRYGRTIGHVDEGLFGDPRVTIDDDEYRVCGAVLGSDRIVSKNGEDIGRIERDDDGGARYRGR</sequence>
<accession>A0ABS6WC77</accession>
<proteinExistence type="predicted"/>
<protein>
    <recommendedName>
        <fullName evidence="3">PRC-barrel domain containing protein</fullName>
    </recommendedName>
</protein>
<comment type="caution">
    <text evidence="1">The sequence shown here is derived from an EMBL/GenBank/DDBJ whole genome shotgun (WGS) entry which is preliminary data.</text>
</comment>
<evidence type="ECO:0000313" key="2">
    <source>
        <dbReference type="Proteomes" id="UP000812844"/>
    </source>
</evidence>